<dbReference type="PANTHER" id="PTHR11161">
    <property type="entry name" value="O-ACYLTRANSFERASE"/>
    <property type="match status" value="1"/>
</dbReference>
<sequence length="74" mass="8599">YSAFSRPAWELGLSWIIVSCYYGYGGPINSFMSWHIWMPLGRLSYCAYLVHIPIIFLNLGQTTDEIYFSGFMDM</sequence>
<accession>A0AAV5SDZ2</accession>
<organism evidence="2 3">
    <name type="scientific">Pristionchus entomophagus</name>
    <dbReference type="NCBI Taxonomy" id="358040"/>
    <lineage>
        <taxon>Eukaryota</taxon>
        <taxon>Metazoa</taxon>
        <taxon>Ecdysozoa</taxon>
        <taxon>Nematoda</taxon>
        <taxon>Chromadorea</taxon>
        <taxon>Rhabditida</taxon>
        <taxon>Rhabditina</taxon>
        <taxon>Diplogasteromorpha</taxon>
        <taxon>Diplogasteroidea</taxon>
        <taxon>Neodiplogasteridae</taxon>
        <taxon>Pristionchus</taxon>
    </lineage>
</organism>
<keyword evidence="1" id="KW-0472">Membrane</keyword>
<dbReference type="PANTHER" id="PTHR11161:SF55">
    <property type="entry name" value="NOSE RESISTANT-TO-FLUOXETINE PROTEIN N-TERMINAL DOMAIN-CONTAINING PROTEIN"/>
    <property type="match status" value="1"/>
</dbReference>
<proteinExistence type="predicted"/>
<dbReference type="Proteomes" id="UP001432027">
    <property type="component" value="Unassembled WGS sequence"/>
</dbReference>
<evidence type="ECO:0008006" key="4">
    <source>
        <dbReference type="Google" id="ProtNLM"/>
    </source>
</evidence>
<name>A0AAV5SDZ2_9BILA</name>
<evidence type="ECO:0000256" key="1">
    <source>
        <dbReference type="SAM" id="Phobius"/>
    </source>
</evidence>
<keyword evidence="3" id="KW-1185">Reference proteome</keyword>
<dbReference type="AlphaFoldDB" id="A0AAV5SDZ2"/>
<feature type="non-terminal residue" evidence="2">
    <location>
        <position position="1"/>
    </location>
</feature>
<dbReference type="InterPro" id="IPR052728">
    <property type="entry name" value="O2_lipid_transport_reg"/>
</dbReference>
<evidence type="ECO:0000313" key="3">
    <source>
        <dbReference type="Proteomes" id="UP001432027"/>
    </source>
</evidence>
<keyword evidence="1" id="KW-0812">Transmembrane</keyword>
<dbReference type="EMBL" id="BTSX01000001">
    <property type="protein sequence ID" value="GMS80635.1"/>
    <property type="molecule type" value="Genomic_DNA"/>
</dbReference>
<comment type="caution">
    <text evidence="2">The sequence shown here is derived from an EMBL/GenBank/DDBJ whole genome shotgun (WGS) entry which is preliminary data.</text>
</comment>
<keyword evidence="1" id="KW-1133">Transmembrane helix</keyword>
<protein>
    <recommendedName>
        <fullName evidence="4">Acyltransferase 3 domain-containing protein</fullName>
    </recommendedName>
</protein>
<gene>
    <name evidence="2" type="ORF">PENTCL1PPCAC_2810</name>
</gene>
<reference evidence="2" key="1">
    <citation type="submission" date="2023-10" db="EMBL/GenBank/DDBJ databases">
        <title>Genome assembly of Pristionchus species.</title>
        <authorList>
            <person name="Yoshida K."/>
            <person name="Sommer R.J."/>
        </authorList>
    </citation>
    <scope>NUCLEOTIDE SEQUENCE</scope>
    <source>
        <strain evidence="2">RS0144</strain>
    </source>
</reference>
<evidence type="ECO:0000313" key="2">
    <source>
        <dbReference type="EMBL" id="GMS80635.1"/>
    </source>
</evidence>
<feature type="non-terminal residue" evidence="2">
    <location>
        <position position="74"/>
    </location>
</feature>
<feature type="transmembrane region" description="Helical" evidence="1">
    <location>
        <begin position="36"/>
        <end position="59"/>
    </location>
</feature>